<keyword evidence="3" id="KW-1133">Transmembrane helix</keyword>
<evidence type="ECO:0000313" key="7">
    <source>
        <dbReference type="Proteomes" id="UP000683511"/>
    </source>
</evidence>
<dbReference type="InterPro" id="IPR050584">
    <property type="entry name" value="Cholesterol_7-desaturase"/>
</dbReference>
<dbReference type="EMBL" id="CP021056">
    <property type="protein sequence ID" value="QXE24920.1"/>
    <property type="molecule type" value="Genomic_DNA"/>
</dbReference>
<keyword evidence="7" id="KW-1185">Reference proteome</keyword>
<dbReference type="SUPFAM" id="SSF50022">
    <property type="entry name" value="ISP domain"/>
    <property type="match status" value="1"/>
</dbReference>
<gene>
    <name evidence="6" type="ORF">B6N60_03630</name>
</gene>
<dbReference type="GO" id="GO:0016020">
    <property type="term" value="C:membrane"/>
    <property type="evidence" value="ECO:0007669"/>
    <property type="project" value="UniProtKB-SubCell"/>
</dbReference>
<dbReference type="AlphaFoldDB" id="A0A975TAI4"/>
<name>A0A975TAI4_9NOST</name>
<proteinExistence type="predicted"/>
<reference evidence="6" key="1">
    <citation type="submission" date="2017-04" db="EMBL/GenBank/DDBJ databases">
        <title>Genome deletions in a multicellular cyanobacterial endosymbiont for morphological adaptation in marine diatoms.</title>
        <authorList>
            <person name="Wang Y."/>
            <person name="Gao H."/>
            <person name="Li R."/>
            <person name="Xu X."/>
        </authorList>
    </citation>
    <scope>NUCLEOTIDE SEQUENCE</scope>
    <source>
        <strain evidence="6">FACHB 800</strain>
    </source>
</reference>
<protein>
    <submittedName>
        <fullName evidence="6">Rieske (2Fe-2S) region</fullName>
    </submittedName>
</protein>
<dbReference type="InterPro" id="IPR036922">
    <property type="entry name" value="Rieske_2Fe-2S_sf"/>
</dbReference>
<keyword evidence="5" id="KW-0472">Membrane</keyword>
<dbReference type="GO" id="GO:0016491">
    <property type="term" value="F:oxidoreductase activity"/>
    <property type="evidence" value="ECO:0007669"/>
    <property type="project" value="UniProtKB-KW"/>
</dbReference>
<dbReference type="GO" id="GO:0051537">
    <property type="term" value="F:2 iron, 2 sulfur cluster binding"/>
    <property type="evidence" value="ECO:0007669"/>
    <property type="project" value="InterPro"/>
</dbReference>
<dbReference type="KEGG" id="rsin:B6N60_03630"/>
<keyword evidence="4" id="KW-0560">Oxidoreductase</keyword>
<dbReference type="Gene3D" id="2.102.10.10">
    <property type="entry name" value="Rieske [2Fe-2S] iron-sulphur domain"/>
    <property type="match status" value="1"/>
</dbReference>
<evidence type="ECO:0000313" key="6">
    <source>
        <dbReference type="EMBL" id="QXE24920.1"/>
    </source>
</evidence>
<evidence type="ECO:0000256" key="4">
    <source>
        <dbReference type="ARBA" id="ARBA00023002"/>
    </source>
</evidence>
<comment type="subcellular location">
    <subcellularLocation>
        <location evidence="1">Membrane</location>
    </subcellularLocation>
</comment>
<evidence type="ECO:0000256" key="1">
    <source>
        <dbReference type="ARBA" id="ARBA00004370"/>
    </source>
</evidence>
<accession>A0A975TAI4</accession>
<dbReference type="GO" id="GO:0005737">
    <property type="term" value="C:cytoplasm"/>
    <property type="evidence" value="ECO:0007669"/>
    <property type="project" value="TreeGrafter"/>
</dbReference>
<dbReference type="Proteomes" id="UP000683511">
    <property type="component" value="Chromosome"/>
</dbReference>
<organism evidence="6 7">
    <name type="scientific">Richelia sinica FACHB-800</name>
    <dbReference type="NCBI Taxonomy" id="1357546"/>
    <lineage>
        <taxon>Bacteria</taxon>
        <taxon>Bacillati</taxon>
        <taxon>Cyanobacteriota</taxon>
        <taxon>Cyanophyceae</taxon>
        <taxon>Nostocales</taxon>
        <taxon>Nostocaceae</taxon>
        <taxon>Richelia</taxon>
    </lineage>
</organism>
<dbReference type="PANTHER" id="PTHR21266">
    <property type="entry name" value="IRON-SULFUR DOMAIN CONTAINING PROTEIN"/>
    <property type="match status" value="1"/>
</dbReference>
<evidence type="ECO:0000256" key="3">
    <source>
        <dbReference type="ARBA" id="ARBA00022989"/>
    </source>
</evidence>
<dbReference type="PANTHER" id="PTHR21266:SF32">
    <property type="entry name" value="CHOLESTEROL 7-DESATURASE NVD"/>
    <property type="match status" value="1"/>
</dbReference>
<evidence type="ECO:0000256" key="2">
    <source>
        <dbReference type="ARBA" id="ARBA00022692"/>
    </source>
</evidence>
<keyword evidence="2" id="KW-0812">Transmembrane</keyword>
<sequence>MDTQLEAEILPGGNDSEFFQVQESWYPVHYIKDLDKSKPTPFTLLGQDIVIWWDKFTQS</sequence>
<evidence type="ECO:0000256" key="5">
    <source>
        <dbReference type="ARBA" id="ARBA00023136"/>
    </source>
</evidence>